<dbReference type="STRING" id="42249.A0A317SEL3"/>
<evidence type="ECO:0000259" key="2">
    <source>
        <dbReference type="Pfam" id="PF25324"/>
    </source>
</evidence>
<feature type="domain" description="HNH nuclease" evidence="1">
    <location>
        <begin position="113"/>
        <end position="193"/>
    </location>
</feature>
<dbReference type="EMBL" id="PYWC01000121">
    <property type="protein sequence ID" value="PWW72050.1"/>
    <property type="molecule type" value="Genomic_DNA"/>
</dbReference>
<dbReference type="OrthoDB" id="2142759at2759"/>
<evidence type="ECO:0000313" key="4">
    <source>
        <dbReference type="Proteomes" id="UP000246991"/>
    </source>
</evidence>
<comment type="caution">
    <text evidence="3">The sequence shown here is derived from an EMBL/GenBank/DDBJ whole genome shotgun (WGS) entry which is preliminary data.</text>
</comment>
<dbReference type="Pfam" id="PF25324">
    <property type="entry name" value="DUF7881"/>
    <property type="match status" value="1"/>
</dbReference>
<dbReference type="Pfam" id="PF13391">
    <property type="entry name" value="HNH_2"/>
    <property type="match status" value="1"/>
</dbReference>
<keyword evidence="4" id="KW-1185">Reference proteome</keyword>
<evidence type="ECO:0000313" key="3">
    <source>
        <dbReference type="EMBL" id="PWW72050.1"/>
    </source>
</evidence>
<dbReference type="AlphaFoldDB" id="A0A317SEL3"/>
<dbReference type="InterPro" id="IPR003615">
    <property type="entry name" value="HNH_nuc"/>
</dbReference>
<gene>
    <name evidence="3" type="ORF">C7212DRAFT_354837</name>
</gene>
<sequence length="295" mass="33398">MSQTRSVGRNVTFYNAAQPDVALGGLIQNGSITEESFLDMLGILLVVEEGPLHVQARISNHIVSRTRMPLQTGAYDISCPGIDKPWFHSLISHAETNREEQFRIEIRARNWKCVISELSNPEEHIAQDIWNGFEAAHVFPLRHENLWVHYNYGRWITDMDYAVGSSKNNSPQNVFLLQPTIHRLFDLYLFSVNPDNSYKVVVFAINFIGCDGRILDTVCRNPADLHRVSDNLLRWHFRQSVLANKRGAVELIFEHDFPLGTDTAGKVLAGLDSQTRSDLVIATELREVSQLLSSG</sequence>
<dbReference type="Proteomes" id="UP000246991">
    <property type="component" value="Unassembled WGS sequence"/>
</dbReference>
<accession>A0A317SEL3</accession>
<reference evidence="3 4" key="1">
    <citation type="submission" date="2018-03" db="EMBL/GenBank/DDBJ databases">
        <title>Genomes of Pezizomycetes fungi and the evolution of truffles.</title>
        <authorList>
            <person name="Murat C."/>
            <person name="Payen T."/>
            <person name="Noel B."/>
            <person name="Kuo A."/>
            <person name="Martin F.M."/>
        </authorList>
    </citation>
    <scope>NUCLEOTIDE SEQUENCE [LARGE SCALE GENOMIC DNA]</scope>
    <source>
        <strain evidence="3">091103-1</strain>
    </source>
</reference>
<evidence type="ECO:0000259" key="1">
    <source>
        <dbReference type="Pfam" id="PF13391"/>
    </source>
</evidence>
<feature type="domain" description="DUF7881" evidence="2">
    <location>
        <begin position="8"/>
        <end position="81"/>
    </location>
</feature>
<name>A0A317SEL3_9PEZI</name>
<organism evidence="3 4">
    <name type="scientific">Tuber magnatum</name>
    <name type="common">white Piedmont truffle</name>
    <dbReference type="NCBI Taxonomy" id="42249"/>
    <lineage>
        <taxon>Eukaryota</taxon>
        <taxon>Fungi</taxon>
        <taxon>Dikarya</taxon>
        <taxon>Ascomycota</taxon>
        <taxon>Pezizomycotina</taxon>
        <taxon>Pezizomycetes</taxon>
        <taxon>Pezizales</taxon>
        <taxon>Tuberaceae</taxon>
        <taxon>Tuber</taxon>
    </lineage>
</organism>
<proteinExistence type="predicted"/>
<protein>
    <submittedName>
        <fullName evidence="3">Uncharacterized protein</fullName>
    </submittedName>
</protein>
<dbReference type="InterPro" id="IPR057203">
    <property type="entry name" value="DUF7881"/>
</dbReference>